<reference evidence="2 3" key="1">
    <citation type="submission" date="2012-09" db="EMBL/GenBank/DDBJ databases">
        <title>Draft Genome Sequences of 6 Strains from Genus Thauera.</title>
        <authorList>
            <person name="Liu B."/>
            <person name="Shapleigh J.P."/>
            <person name="Frostegard A.H."/>
        </authorList>
    </citation>
    <scope>NUCLEOTIDE SEQUENCE [LARGE SCALE GENOMIC DNA]</scope>
    <source>
        <strain evidence="3">47Lol / DSM 12138</strain>
    </source>
</reference>
<dbReference type="RefSeq" id="WP_004347810.1">
    <property type="nucleotide sequence ID" value="NZ_AMXE01000138.1"/>
</dbReference>
<dbReference type="Pfam" id="PF00182">
    <property type="entry name" value="Glyco_hydro_19"/>
    <property type="match status" value="1"/>
</dbReference>
<accession>N6YNU3</accession>
<dbReference type="eggNOG" id="COG3179">
    <property type="taxonomic scope" value="Bacteria"/>
</dbReference>
<dbReference type="AlphaFoldDB" id="N6YNU3"/>
<comment type="caution">
    <text evidence="2">The sequence shown here is derived from an EMBL/GenBank/DDBJ whole genome shotgun (WGS) entry which is preliminary data.</text>
</comment>
<evidence type="ECO:0000313" key="2">
    <source>
        <dbReference type="EMBL" id="ENO83843.1"/>
    </source>
</evidence>
<dbReference type="InterPro" id="IPR023346">
    <property type="entry name" value="Lysozyme-like_dom_sf"/>
</dbReference>
<dbReference type="GO" id="GO:0006032">
    <property type="term" value="P:chitin catabolic process"/>
    <property type="evidence" value="ECO:0007669"/>
    <property type="project" value="InterPro"/>
</dbReference>
<dbReference type="SUPFAM" id="SSF53955">
    <property type="entry name" value="Lysozyme-like"/>
    <property type="match status" value="1"/>
</dbReference>
<keyword evidence="3" id="KW-1185">Reference proteome</keyword>
<dbReference type="Gene3D" id="1.10.530.10">
    <property type="match status" value="1"/>
</dbReference>
<evidence type="ECO:0000313" key="3">
    <source>
        <dbReference type="Proteomes" id="UP000013232"/>
    </source>
</evidence>
<dbReference type="PANTHER" id="PTHR34408:SF1">
    <property type="entry name" value="GLYCOSYL HYDROLASE FAMILY 19 DOMAIN-CONTAINING PROTEIN HI_1415"/>
    <property type="match status" value="1"/>
</dbReference>
<feature type="domain" description="Glycoside hydrolase family 19 catalytic" evidence="1">
    <location>
        <begin position="85"/>
        <end position="162"/>
    </location>
</feature>
<organism evidence="2 3">
    <name type="scientific">Thauera linaloolentis (strain DSM 12138 / JCM 21573 / CCUG 41526 / CIP 105981 / IAM 15112 / NBRC 102519 / 47Lol)</name>
    <dbReference type="NCBI Taxonomy" id="1123367"/>
    <lineage>
        <taxon>Bacteria</taxon>
        <taxon>Pseudomonadati</taxon>
        <taxon>Pseudomonadota</taxon>
        <taxon>Betaproteobacteria</taxon>
        <taxon>Rhodocyclales</taxon>
        <taxon>Zoogloeaceae</taxon>
        <taxon>Thauera</taxon>
    </lineage>
</organism>
<protein>
    <submittedName>
        <fullName evidence="2">Glycoside hydrolase family 19</fullName>
    </submittedName>
</protein>
<dbReference type="GO" id="GO:0004568">
    <property type="term" value="F:chitinase activity"/>
    <property type="evidence" value="ECO:0007669"/>
    <property type="project" value="InterPro"/>
</dbReference>
<feature type="non-terminal residue" evidence="2">
    <location>
        <position position="284"/>
    </location>
</feature>
<proteinExistence type="predicted"/>
<keyword evidence="2" id="KW-0378">Hydrolase</keyword>
<name>N6YNU3_THAL4</name>
<dbReference type="InterPro" id="IPR052354">
    <property type="entry name" value="Cell_Wall_Dynamics_Protein"/>
</dbReference>
<sequence>MLITREVLTRMGATSANSDRYVDALNTEMAAHGIDTVPRIAHFLAQLMHESGCLRLTVENLNYSADGLLKIFPRHFGARPDAEAYAGKPERIASRVYGGRMGNGPEASGEGWRYRGRGLIQLTGKDNYRAFARWCGEDVAAEPDRVAGDLAVQSAVFFWQRNDLNALADVDDLKAVTRRINGGLNGFADRRELLEKARRALRELGLAGTFAPATTPCVPSHRVVPLQLNLRSAPQVSPASLLASLVQGTEVELRGPATAAGWVHVRVLLNGAVREGVVAERYLE</sequence>
<gene>
    <name evidence="2" type="ORF">C666_18385</name>
</gene>
<dbReference type="STRING" id="1123367.GCA_000621305_03354"/>
<dbReference type="EMBL" id="AMXE01000138">
    <property type="protein sequence ID" value="ENO83843.1"/>
    <property type="molecule type" value="Genomic_DNA"/>
</dbReference>
<dbReference type="InterPro" id="IPR000726">
    <property type="entry name" value="Glyco_hydro_19_cat"/>
</dbReference>
<dbReference type="GO" id="GO:0016998">
    <property type="term" value="P:cell wall macromolecule catabolic process"/>
    <property type="evidence" value="ECO:0007669"/>
    <property type="project" value="InterPro"/>
</dbReference>
<dbReference type="PANTHER" id="PTHR34408">
    <property type="entry name" value="FAMILY PROTEIN, PUTATIVE-RELATED"/>
    <property type="match status" value="1"/>
</dbReference>
<dbReference type="Proteomes" id="UP000013232">
    <property type="component" value="Unassembled WGS sequence"/>
</dbReference>
<evidence type="ECO:0000259" key="1">
    <source>
        <dbReference type="Pfam" id="PF00182"/>
    </source>
</evidence>